<evidence type="ECO:0000259" key="8">
    <source>
        <dbReference type="Pfam" id="PF24986"/>
    </source>
</evidence>
<keyword evidence="1 5" id="KW-0963">Cytoplasm</keyword>
<dbReference type="Pfam" id="PF01782">
    <property type="entry name" value="RimM"/>
    <property type="match status" value="1"/>
</dbReference>
<evidence type="ECO:0000256" key="6">
    <source>
        <dbReference type="SAM" id="MobiDB-lite"/>
    </source>
</evidence>
<dbReference type="InterPro" id="IPR056792">
    <property type="entry name" value="PRC_RimM"/>
</dbReference>
<dbReference type="Gene3D" id="2.30.30.240">
    <property type="entry name" value="PRC-barrel domain"/>
    <property type="match status" value="1"/>
</dbReference>
<dbReference type="SUPFAM" id="SSF50447">
    <property type="entry name" value="Translation proteins"/>
    <property type="match status" value="1"/>
</dbReference>
<dbReference type="InterPro" id="IPR036976">
    <property type="entry name" value="RimM_N_sf"/>
</dbReference>
<dbReference type="InterPro" id="IPR011033">
    <property type="entry name" value="PRC_barrel-like_sf"/>
</dbReference>
<dbReference type="Proteomes" id="UP001596303">
    <property type="component" value="Unassembled WGS sequence"/>
</dbReference>
<reference evidence="10" key="1">
    <citation type="journal article" date="2019" name="Int. J. Syst. Evol. Microbiol.">
        <title>The Global Catalogue of Microorganisms (GCM) 10K type strain sequencing project: providing services to taxonomists for standard genome sequencing and annotation.</title>
        <authorList>
            <consortium name="The Broad Institute Genomics Platform"/>
            <consortium name="The Broad Institute Genome Sequencing Center for Infectious Disease"/>
            <person name="Wu L."/>
            <person name="Ma J."/>
        </authorList>
    </citation>
    <scope>NUCLEOTIDE SEQUENCE [LARGE SCALE GENOMIC DNA]</scope>
    <source>
        <strain evidence="10">CGMCC-1.15741</strain>
    </source>
</reference>
<dbReference type="InterPro" id="IPR002676">
    <property type="entry name" value="RimM_N"/>
</dbReference>
<dbReference type="PANTHER" id="PTHR33692:SF1">
    <property type="entry name" value="RIBOSOME MATURATION FACTOR RIMM"/>
    <property type="match status" value="1"/>
</dbReference>
<evidence type="ECO:0000256" key="4">
    <source>
        <dbReference type="ARBA" id="ARBA00023186"/>
    </source>
</evidence>
<comment type="subunit">
    <text evidence="5">Binds ribosomal protein uS19.</text>
</comment>
<proteinExistence type="inferred from homology"/>
<evidence type="ECO:0000256" key="1">
    <source>
        <dbReference type="ARBA" id="ARBA00022490"/>
    </source>
</evidence>
<evidence type="ECO:0000259" key="7">
    <source>
        <dbReference type="Pfam" id="PF01782"/>
    </source>
</evidence>
<comment type="caution">
    <text evidence="9">The sequence shown here is derived from an EMBL/GenBank/DDBJ whole genome shotgun (WGS) entry which is preliminary data.</text>
</comment>
<evidence type="ECO:0000313" key="9">
    <source>
        <dbReference type="EMBL" id="MFC6198157.1"/>
    </source>
</evidence>
<dbReference type="SUPFAM" id="SSF50346">
    <property type="entry name" value="PRC-barrel domain"/>
    <property type="match status" value="1"/>
</dbReference>
<dbReference type="EMBL" id="JBHSSW010000009">
    <property type="protein sequence ID" value="MFC6198157.1"/>
    <property type="molecule type" value="Genomic_DNA"/>
</dbReference>
<dbReference type="RefSeq" id="WP_377378141.1">
    <property type="nucleotide sequence ID" value="NZ_JBHSSW010000009.1"/>
</dbReference>
<evidence type="ECO:0000256" key="2">
    <source>
        <dbReference type="ARBA" id="ARBA00022517"/>
    </source>
</evidence>
<keyword evidence="2 5" id="KW-0690">Ribosome biogenesis</keyword>
<gene>
    <name evidence="5 9" type="primary">rimM</name>
    <name evidence="9" type="ORF">ACFQDM_08710</name>
</gene>
<protein>
    <recommendedName>
        <fullName evidence="5">Ribosome maturation factor RimM</fullName>
    </recommendedName>
</protein>
<dbReference type="Pfam" id="PF24986">
    <property type="entry name" value="PRC_RimM"/>
    <property type="match status" value="1"/>
</dbReference>
<name>A0ABW1SA68_9PROT</name>
<evidence type="ECO:0000256" key="5">
    <source>
        <dbReference type="HAMAP-Rule" id="MF_00014"/>
    </source>
</evidence>
<sequence length="186" mass="20631">MTKQGNWVCVGAIAGAHGVRGDVRVRSFTQYPEDCFAYGPLCSETGEVLIDPIEAKPVKNAFVVKTETSKSREDWEAMKGTRLYVPREHLPPAEEDEFYYDDLLNLTVTHVDGRALGHVKAVQNFGADDLLEIVAPDGRTAYYLPFTKAVIPTLRLEAGELLADPEESYLPEDMQIADEPEADKDA</sequence>
<comment type="function">
    <text evidence="5">An accessory protein needed during the final step in the assembly of 30S ribosomal subunit, possibly for assembly of the head region. Essential for efficient processing of 16S rRNA. May be needed both before and after RbfA during the maturation of 16S rRNA. It has affinity for free ribosomal 30S subunits but not for 70S ribosomes.</text>
</comment>
<comment type="domain">
    <text evidence="5">The PRC barrel domain binds ribosomal protein uS19.</text>
</comment>
<feature type="region of interest" description="Disordered" evidence="6">
    <location>
        <begin position="166"/>
        <end position="186"/>
    </location>
</feature>
<accession>A0ABW1SA68</accession>
<comment type="similarity">
    <text evidence="5">Belongs to the RimM family.</text>
</comment>
<feature type="domain" description="RimM N-terminal" evidence="7">
    <location>
        <begin position="9"/>
        <end position="88"/>
    </location>
</feature>
<evidence type="ECO:0000256" key="3">
    <source>
        <dbReference type="ARBA" id="ARBA00022552"/>
    </source>
</evidence>
<dbReference type="NCBIfam" id="TIGR02273">
    <property type="entry name" value="16S_RimM"/>
    <property type="match status" value="1"/>
</dbReference>
<keyword evidence="10" id="KW-1185">Reference proteome</keyword>
<dbReference type="Gene3D" id="2.40.30.60">
    <property type="entry name" value="RimM"/>
    <property type="match status" value="1"/>
</dbReference>
<comment type="subcellular location">
    <subcellularLocation>
        <location evidence="5">Cytoplasm</location>
    </subcellularLocation>
</comment>
<feature type="domain" description="Ribosome maturation factor RimM PRC barrel" evidence="8">
    <location>
        <begin position="101"/>
        <end position="166"/>
    </location>
</feature>
<keyword evidence="3 5" id="KW-0698">rRNA processing</keyword>
<evidence type="ECO:0000313" key="10">
    <source>
        <dbReference type="Proteomes" id="UP001596303"/>
    </source>
</evidence>
<dbReference type="PANTHER" id="PTHR33692">
    <property type="entry name" value="RIBOSOME MATURATION FACTOR RIMM"/>
    <property type="match status" value="1"/>
</dbReference>
<keyword evidence="4 5" id="KW-0143">Chaperone</keyword>
<dbReference type="InterPro" id="IPR011961">
    <property type="entry name" value="RimM"/>
</dbReference>
<organism evidence="9 10">
    <name type="scientific">Ponticaulis profundi</name>
    <dbReference type="NCBI Taxonomy" id="2665222"/>
    <lineage>
        <taxon>Bacteria</taxon>
        <taxon>Pseudomonadati</taxon>
        <taxon>Pseudomonadota</taxon>
        <taxon>Alphaproteobacteria</taxon>
        <taxon>Hyphomonadales</taxon>
        <taxon>Hyphomonadaceae</taxon>
        <taxon>Ponticaulis</taxon>
    </lineage>
</organism>
<dbReference type="InterPro" id="IPR009000">
    <property type="entry name" value="Transl_B-barrel_sf"/>
</dbReference>
<dbReference type="HAMAP" id="MF_00014">
    <property type="entry name" value="Ribosome_mat_RimM"/>
    <property type="match status" value="1"/>
</dbReference>